<reference evidence="2 3" key="1">
    <citation type="submission" date="2020-03" db="EMBL/GenBank/DDBJ databases">
        <title>Sphingomonas sp. nov., isolated from fish.</title>
        <authorList>
            <person name="Hyun D.-W."/>
            <person name="Bae J.-W."/>
        </authorList>
    </citation>
    <scope>NUCLEOTIDE SEQUENCE [LARGE SCALE GENOMIC DNA]</scope>
    <source>
        <strain evidence="2 3">HDW15B</strain>
    </source>
</reference>
<keyword evidence="3" id="KW-1185">Reference proteome</keyword>
<gene>
    <name evidence="2" type="ORF">G7077_00630</name>
</gene>
<dbReference type="EMBL" id="CP049869">
    <property type="protein sequence ID" value="QIK77645.1"/>
    <property type="molecule type" value="Genomic_DNA"/>
</dbReference>
<dbReference type="Proteomes" id="UP000503222">
    <property type="component" value="Chromosome"/>
</dbReference>
<dbReference type="Pfam" id="PF13628">
    <property type="entry name" value="DUF4142"/>
    <property type="match status" value="1"/>
</dbReference>
<dbReference type="Gene3D" id="1.20.1260.10">
    <property type="match status" value="1"/>
</dbReference>
<feature type="domain" description="DUF4142" evidence="1">
    <location>
        <begin position="53"/>
        <end position="190"/>
    </location>
</feature>
<dbReference type="InterPro" id="IPR012347">
    <property type="entry name" value="Ferritin-like"/>
</dbReference>
<dbReference type="PANTHER" id="PTHR38593">
    <property type="entry name" value="BLR2558 PROTEIN"/>
    <property type="match status" value="1"/>
</dbReference>
<accession>A0A6G7YLM3</accession>
<dbReference type="PANTHER" id="PTHR38593:SF1">
    <property type="entry name" value="BLR2558 PROTEIN"/>
    <property type="match status" value="1"/>
</dbReference>
<dbReference type="RefSeq" id="WP_166410041.1">
    <property type="nucleotide sequence ID" value="NZ_CP049869.1"/>
</dbReference>
<dbReference type="InterPro" id="IPR025419">
    <property type="entry name" value="DUF4142"/>
</dbReference>
<sequence>MKHRLLIVACGAALTLGACKKSDETATTANDVNLTADNGSMMGNDAMTAAPTTAQGFANAAAASDRFEIESSRLAESAATSAAVKRFAAQMIKGHTDSTAKLKSTVAGMTPAITPDDTLNAEQQAKLDSLKGLKGADFDSAYAAAQVEAHQKTLDTLNAYASGGDTPALKSFASGLVPVVTAHLNMAKGLK</sequence>
<protein>
    <submittedName>
        <fullName evidence="2">DUF4142 domain-containing protein</fullName>
    </submittedName>
</protein>
<name>A0A6G7YLM3_9SPHN</name>
<dbReference type="AlphaFoldDB" id="A0A6G7YLM3"/>
<dbReference type="KEGG" id="spii:G7077_00630"/>
<evidence type="ECO:0000313" key="2">
    <source>
        <dbReference type="EMBL" id="QIK77645.1"/>
    </source>
</evidence>
<dbReference type="PROSITE" id="PS51257">
    <property type="entry name" value="PROKAR_LIPOPROTEIN"/>
    <property type="match status" value="1"/>
</dbReference>
<proteinExistence type="predicted"/>
<evidence type="ECO:0000259" key="1">
    <source>
        <dbReference type="Pfam" id="PF13628"/>
    </source>
</evidence>
<organism evidence="2 3">
    <name type="scientific">Sphingomonas piscis</name>
    <dbReference type="NCBI Taxonomy" id="2714943"/>
    <lineage>
        <taxon>Bacteria</taxon>
        <taxon>Pseudomonadati</taxon>
        <taxon>Pseudomonadota</taxon>
        <taxon>Alphaproteobacteria</taxon>
        <taxon>Sphingomonadales</taxon>
        <taxon>Sphingomonadaceae</taxon>
        <taxon>Sphingomonas</taxon>
    </lineage>
</organism>
<evidence type="ECO:0000313" key="3">
    <source>
        <dbReference type="Proteomes" id="UP000503222"/>
    </source>
</evidence>